<gene>
    <name evidence="2" type="ORF">SAMN05216388_10207</name>
</gene>
<dbReference type="OrthoDB" id="2442at2157"/>
<keyword evidence="3" id="KW-1185">Reference proteome</keyword>
<dbReference type="InterPro" id="IPR028974">
    <property type="entry name" value="TSP_type-3_rpt"/>
</dbReference>
<proteinExistence type="predicted"/>
<evidence type="ECO:0000313" key="2">
    <source>
        <dbReference type="EMBL" id="SEO81040.1"/>
    </source>
</evidence>
<evidence type="ECO:0000313" key="3">
    <source>
        <dbReference type="Proteomes" id="UP000198775"/>
    </source>
</evidence>
<feature type="region of interest" description="Disordered" evidence="1">
    <location>
        <begin position="36"/>
        <end position="95"/>
    </location>
</feature>
<feature type="compositionally biased region" description="Basic and acidic residues" evidence="1">
    <location>
        <begin position="65"/>
        <end position="83"/>
    </location>
</feature>
<reference evidence="3" key="1">
    <citation type="submission" date="2016-10" db="EMBL/GenBank/DDBJ databases">
        <authorList>
            <person name="Varghese N."/>
            <person name="Submissions S."/>
        </authorList>
    </citation>
    <scope>NUCLEOTIDE SEQUENCE [LARGE SCALE GENOMIC DNA]</scope>
    <source>
        <strain evidence="3">IBRC-M 10043</strain>
    </source>
</reference>
<dbReference type="Gene3D" id="4.10.1080.10">
    <property type="entry name" value="TSP type-3 repeat"/>
    <property type="match status" value="1"/>
</dbReference>
<evidence type="ECO:0000256" key="1">
    <source>
        <dbReference type="SAM" id="MobiDB-lite"/>
    </source>
</evidence>
<dbReference type="EMBL" id="FOCX01000020">
    <property type="protein sequence ID" value="SEO81040.1"/>
    <property type="molecule type" value="Genomic_DNA"/>
</dbReference>
<dbReference type="AlphaFoldDB" id="A0A1H8SQI2"/>
<dbReference type="RefSeq" id="WP_092662506.1">
    <property type="nucleotide sequence ID" value="NZ_FOCX01000020.1"/>
</dbReference>
<evidence type="ECO:0008006" key="4">
    <source>
        <dbReference type="Google" id="ProtNLM"/>
    </source>
</evidence>
<protein>
    <recommendedName>
        <fullName evidence="4">Thrombospondin type 3 repeat-containing protein</fullName>
    </recommendedName>
</protein>
<name>A0A1H8SQI2_9EURY</name>
<accession>A0A1H8SQI2</accession>
<organism evidence="2 3">
    <name type="scientific">Halorientalis persicus</name>
    <dbReference type="NCBI Taxonomy" id="1367881"/>
    <lineage>
        <taxon>Archaea</taxon>
        <taxon>Methanobacteriati</taxon>
        <taxon>Methanobacteriota</taxon>
        <taxon>Stenosarchaea group</taxon>
        <taxon>Halobacteria</taxon>
        <taxon>Halobacteriales</taxon>
        <taxon>Haloarculaceae</taxon>
        <taxon>Halorientalis</taxon>
    </lineage>
</organism>
<sequence>MSWTAKQRITVAAVIVVVAAVPLVWQVGDVRAAQATTDEQTELVEQTVTARQVQGDYDGDGVSDSTDRCPQRPETDNGYRDDDGCPDVVETTGAS</sequence>
<dbReference type="GO" id="GO:0005509">
    <property type="term" value="F:calcium ion binding"/>
    <property type="evidence" value="ECO:0007669"/>
    <property type="project" value="InterPro"/>
</dbReference>
<dbReference type="Proteomes" id="UP000198775">
    <property type="component" value="Unassembled WGS sequence"/>
</dbReference>
<feature type="compositionally biased region" description="Polar residues" evidence="1">
    <location>
        <begin position="36"/>
        <end position="52"/>
    </location>
</feature>
<dbReference type="SUPFAM" id="SSF103647">
    <property type="entry name" value="TSP type-3 repeat"/>
    <property type="match status" value="1"/>
</dbReference>